<feature type="binding site" evidence="6">
    <location>
        <position position="1268"/>
    </location>
    <ligand>
        <name>NAD(+)</name>
        <dbReference type="ChEBI" id="CHEBI:57540"/>
    </ligand>
</feature>
<comment type="catalytic activity">
    <reaction evidence="6">
        <text>a thymidine in DNA + NAD(+) = an N-(ADP-alpha-D-ribosyl)-thymidine in DNA + nicotinamide + H(+)</text>
        <dbReference type="Rhea" id="RHEA:71651"/>
        <dbReference type="Rhea" id="RHEA-COMP:13556"/>
        <dbReference type="Rhea" id="RHEA-COMP:18051"/>
        <dbReference type="ChEBI" id="CHEBI:15378"/>
        <dbReference type="ChEBI" id="CHEBI:17154"/>
        <dbReference type="ChEBI" id="CHEBI:57540"/>
        <dbReference type="ChEBI" id="CHEBI:137386"/>
        <dbReference type="ChEBI" id="CHEBI:191199"/>
    </reaction>
</comment>
<feature type="active site" description="Proton acceptor" evidence="6">
    <location>
        <position position="1268"/>
    </location>
</feature>
<feature type="binding site" evidence="6">
    <location>
        <begin position="1231"/>
        <end position="1233"/>
    </location>
    <ligand>
        <name>NAD(+)</name>
        <dbReference type="ChEBI" id="CHEBI:57540"/>
    </ligand>
</feature>
<proteinExistence type="inferred from homology"/>
<dbReference type="EMBL" id="JBHLTQ010000003">
    <property type="protein sequence ID" value="MFC0604270.1"/>
    <property type="molecule type" value="Genomic_DNA"/>
</dbReference>
<evidence type="ECO:0000256" key="3">
    <source>
        <dbReference type="ARBA" id="ARBA00022679"/>
    </source>
</evidence>
<dbReference type="InterPro" id="IPR029494">
    <property type="entry name" value="DarT"/>
</dbReference>
<comment type="similarity">
    <text evidence="6">Belongs to the DarT ADP-ribosyltransferase family.</text>
</comment>
<feature type="binding site" evidence="6">
    <location>
        <position position="1248"/>
    </location>
    <ligand>
        <name>NAD(+)</name>
        <dbReference type="ChEBI" id="CHEBI:57540"/>
    </ligand>
</feature>
<comment type="caution">
    <text evidence="6">Lacks conserved residue(s) required for the propagation of feature annotation.</text>
</comment>
<accession>A0ABV6Q7L4</accession>
<dbReference type="Pfam" id="PF14487">
    <property type="entry name" value="DarT"/>
    <property type="match status" value="1"/>
</dbReference>
<comment type="caution">
    <text evidence="8">The sequence shown here is derived from an EMBL/GenBank/DDBJ whole genome shotgun (WGS) entry which is preliminary data.</text>
</comment>
<sequence>MNWQDILKNAELVYASTLDDIGFRTWSLKKTTYNISFYEEHQIEDFDKIVCSILKSNSGSIEQKRFATILGFNVLDNFEVEPKRYADSAELDVFNLLIQPVIDWGLIEFYDGYYTLTELGEKVLIEEKKYEFFTGEKILFENPNLRPSDSIENLFFPFNTALGVYSEITNKKKIEYKKINISEIFPVDETDLIKRHKQQSNEEYYIYQSQESPYFKFDSCQVDIRLFKQDGVYIPIVFYNESISIQASELLNKSDNIIQKEKKVEWALYLKLIKDPKAKLDYETIIPFEDLLDLDSLILDKRLVWNDKKLFTYLAQNANADQWFAISNECPVEILKLYFNKYKSELDWTTLSSRIDDDFLINNATHFPWNYGVISAKEDISIEVVKTLLLIPELKEEEWDWDVIMPQLDFQFIKSNIDKVNFELGELTKNISDAAPLISKFPSKKWDWIFISNDYDLSYILENVLNFSEHLNLINTLNRAFTSSEHVELYCNSQSLKEVLVKYKEDKLMSYAPNQLNYVWSESLINLLESSGYLTWASGNYTLGFECNPYLEWTYDFFGKYTKKVVTDKGFDFLSSHITDTRIISDYIQFNWNWDLISTNTNLINQSAFILEFKDRLNYNLLLPEIKGETLEIIFQSDSVLKYLEENPDKWSDITEKPSREFILKNIDLNWDWKILTKRFCSTIKIESLGNPNWIDKWDWVYLTQNLDFNNVLDELDLYVDRWDWEYISKEADKQFILNNLPEYNEHWNWEILLNERFEKVDLEFNKLIEIATCISVLDIETNTSLWQVITEKFDYEDLESLIRKTKNIEVFNWNYSFFYDLPDFSPLNYLGQNYDYISWEAFSSSKSLNKSLKWNKNLFSYGVWINKILNLLNSRNYNWDFKSLSKLDSINWNTSVLSIQTTYWDWEYLSEYSSCFRKDKGFEDRFNEFIDFINFQYFSKRIDSDINEELLDEYIDKNWNWKTLSCNDSVKFTITFISKHKDKNWDWEYLSSRNDIEFKNELFLDLSNKEWNWEEISKRSDIEFSEELIKSISNKPLDWMLVSQSETFEPNANVLSLLKGKELDWYSISSNPNLSLDILWDYRELLDWELVTKNRVIKFSDISFLKKFQNLLNWNYISSSQDFNISIENLKQFKNKLEWSTICDREDFIISEELLQPFADVLNWSIVSRSMDIQITSELIEKFRDYWDWQELRKNPQIIEKFDSTLKKYQTEFNCVDFLERFDRQPFIYHFTHLFNAIDIIKKRKILSRNKAEGNFANAAGNLVDRRNTAHGYARFYFRPHTPTQFYNECLGWDDSLITSWGKSYYTQARNLGLPKCPIPVFFKFDLKEVLMKMPSKCFYSTGNMQTNWSQVKNVSNDPDSLNVTYLYANPDDFENYKQYAQQEFLVEEEFDFSTLDSFEIICYNEEYENILKAQLGDDPICKKINSDGMRVYHRGNRELLISQTDSEISIESEYKDSAHILIKGEGINELNILESEHIQRETKTEIIAYPKIKFVKTKRPLEVYFVDTAIGKRDWLIYKN</sequence>
<keyword evidence="3 6" id="KW-0808">Transferase</keyword>
<protein>
    <submittedName>
        <fullName evidence="8">DarT ssDNA thymidine ADP-ribosyltransferase family protein</fullName>
    </submittedName>
</protein>
<organism evidence="8 9">
    <name type="scientific">Winogradskyella pulchriflava</name>
    <dbReference type="NCBI Taxonomy" id="1110688"/>
    <lineage>
        <taxon>Bacteria</taxon>
        <taxon>Pseudomonadati</taxon>
        <taxon>Bacteroidota</taxon>
        <taxon>Flavobacteriia</taxon>
        <taxon>Flavobacteriales</taxon>
        <taxon>Flavobacteriaceae</taxon>
        <taxon>Winogradskyella</taxon>
    </lineage>
</organism>
<keyword evidence="4 6" id="KW-0548">Nucleotidyltransferase</keyword>
<keyword evidence="5 6" id="KW-0238">DNA-binding</keyword>
<name>A0ABV6Q7L4_9FLAO</name>
<evidence type="ECO:0000259" key="7">
    <source>
        <dbReference type="PROSITE" id="PS52018"/>
    </source>
</evidence>
<evidence type="ECO:0000256" key="4">
    <source>
        <dbReference type="ARBA" id="ARBA00022695"/>
    </source>
</evidence>
<evidence type="ECO:0000256" key="2">
    <source>
        <dbReference type="ARBA" id="ARBA00022676"/>
    </source>
</evidence>
<dbReference type="RefSeq" id="WP_386061599.1">
    <property type="nucleotide sequence ID" value="NZ_JBHLTQ010000003.1"/>
</dbReference>
<evidence type="ECO:0000256" key="5">
    <source>
        <dbReference type="ARBA" id="ARBA00023125"/>
    </source>
</evidence>
<evidence type="ECO:0000256" key="6">
    <source>
        <dbReference type="PROSITE-ProRule" id="PRU01362"/>
    </source>
</evidence>
<feature type="active site" evidence="6">
    <location>
        <position position="1385"/>
    </location>
</feature>
<reference evidence="8 9" key="1">
    <citation type="submission" date="2024-09" db="EMBL/GenBank/DDBJ databases">
        <authorList>
            <person name="Sun Q."/>
            <person name="Mori K."/>
        </authorList>
    </citation>
    <scope>NUCLEOTIDE SEQUENCE [LARGE SCALE GENOMIC DNA]</scope>
    <source>
        <strain evidence="8 9">NCAIM B.02481</strain>
    </source>
</reference>
<dbReference type="Proteomes" id="UP001589832">
    <property type="component" value="Unassembled WGS sequence"/>
</dbReference>
<evidence type="ECO:0000256" key="1">
    <source>
        <dbReference type="ARBA" id="ARBA00022649"/>
    </source>
</evidence>
<feature type="domain" description="DarT" evidence="7">
    <location>
        <begin position="1227"/>
        <end position="1434"/>
    </location>
</feature>
<evidence type="ECO:0000313" key="8">
    <source>
        <dbReference type="EMBL" id="MFC0604270.1"/>
    </source>
</evidence>
<evidence type="ECO:0000313" key="9">
    <source>
        <dbReference type="Proteomes" id="UP001589832"/>
    </source>
</evidence>
<dbReference type="PROSITE" id="PS52018">
    <property type="entry name" value="DART"/>
    <property type="match status" value="1"/>
</dbReference>
<keyword evidence="9" id="KW-1185">Reference proteome</keyword>
<keyword evidence="1 6" id="KW-1277">Toxin-antitoxin system</keyword>
<gene>
    <name evidence="8" type="ORF">ACFFGA_06885</name>
</gene>
<keyword evidence="2 6" id="KW-0328">Glycosyltransferase</keyword>